<dbReference type="Proteomes" id="UP000027153">
    <property type="component" value="Unassembled WGS sequence"/>
</dbReference>
<evidence type="ECO:0000256" key="5">
    <source>
        <dbReference type="ARBA" id="ARBA00022842"/>
    </source>
</evidence>
<organism evidence="8 9">
    <name type="scientific">Candidatus Methanoperedens nitratireducens</name>
    <dbReference type="NCBI Taxonomy" id="1392998"/>
    <lineage>
        <taxon>Archaea</taxon>
        <taxon>Methanobacteriati</taxon>
        <taxon>Methanobacteriota</taxon>
        <taxon>Stenosarchaea group</taxon>
        <taxon>Methanomicrobia</taxon>
        <taxon>Methanosarcinales</taxon>
        <taxon>ANME-2 cluster</taxon>
        <taxon>Candidatus Methanoperedentaceae</taxon>
        <taxon>Candidatus Methanoperedens</taxon>
    </lineage>
</organism>
<comment type="similarity">
    <text evidence="6">Belongs to the PINc/VapC protein family.</text>
</comment>
<evidence type="ECO:0000256" key="1">
    <source>
        <dbReference type="ARBA" id="ARBA00001946"/>
    </source>
</evidence>
<dbReference type="Pfam" id="PF01850">
    <property type="entry name" value="PIN"/>
    <property type="match status" value="1"/>
</dbReference>
<dbReference type="InterPro" id="IPR029060">
    <property type="entry name" value="PIN-like_dom_sf"/>
</dbReference>
<keyword evidence="4" id="KW-0378">Hydrolase</keyword>
<dbReference type="AlphaFoldDB" id="A0A062UVD0"/>
<dbReference type="PANTHER" id="PTHR33653">
    <property type="entry name" value="RIBONUCLEASE VAPC2"/>
    <property type="match status" value="1"/>
</dbReference>
<dbReference type="RefSeq" id="WP_048093029.1">
    <property type="nucleotide sequence ID" value="NZ_JMIY01000007.1"/>
</dbReference>
<evidence type="ECO:0000259" key="7">
    <source>
        <dbReference type="Pfam" id="PF01850"/>
    </source>
</evidence>
<accession>A0A062UVD0</accession>
<evidence type="ECO:0000256" key="6">
    <source>
        <dbReference type="ARBA" id="ARBA00038093"/>
    </source>
</evidence>
<dbReference type="OrthoDB" id="38049at2157"/>
<gene>
    <name evidence="8" type="ORF">ANME2D_02995</name>
</gene>
<dbReference type="GO" id="GO:0004518">
    <property type="term" value="F:nuclease activity"/>
    <property type="evidence" value="ECO:0007669"/>
    <property type="project" value="UniProtKB-KW"/>
</dbReference>
<dbReference type="SUPFAM" id="SSF88723">
    <property type="entry name" value="PIN domain-like"/>
    <property type="match status" value="1"/>
</dbReference>
<keyword evidence="2" id="KW-0540">Nuclease</keyword>
<evidence type="ECO:0000256" key="3">
    <source>
        <dbReference type="ARBA" id="ARBA00022723"/>
    </source>
</evidence>
<comment type="caution">
    <text evidence="8">The sequence shown here is derived from an EMBL/GenBank/DDBJ whole genome shotgun (WGS) entry which is preliminary data.</text>
</comment>
<name>A0A062UVD0_9EURY</name>
<evidence type="ECO:0000256" key="4">
    <source>
        <dbReference type="ARBA" id="ARBA00022801"/>
    </source>
</evidence>
<dbReference type="Gene3D" id="3.40.50.1010">
    <property type="entry name" value="5'-nuclease"/>
    <property type="match status" value="1"/>
</dbReference>
<feature type="domain" description="PIN" evidence="7">
    <location>
        <begin position="6"/>
        <end position="124"/>
    </location>
</feature>
<evidence type="ECO:0000313" key="9">
    <source>
        <dbReference type="Proteomes" id="UP000027153"/>
    </source>
</evidence>
<dbReference type="InterPro" id="IPR002716">
    <property type="entry name" value="PIN_dom"/>
</dbReference>
<dbReference type="GO" id="GO:0016787">
    <property type="term" value="F:hydrolase activity"/>
    <property type="evidence" value="ECO:0007669"/>
    <property type="project" value="UniProtKB-KW"/>
</dbReference>
<sequence length="132" mass="15246">MASFTLDTDIVIEVLRGNEKVIKKMNNLPLETYICITGLTVYELYKGTSFIGERQREQEVEEFIEHVEVFQLDEDIEKRAGKIYADLRKNGELISDADILIAATVLDNDSVLVTNNIDHFKRIKNLKIENWL</sequence>
<dbReference type="PANTHER" id="PTHR33653:SF1">
    <property type="entry name" value="RIBONUCLEASE VAPC2"/>
    <property type="match status" value="1"/>
</dbReference>
<keyword evidence="3" id="KW-0479">Metal-binding</keyword>
<evidence type="ECO:0000256" key="2">
    <source>
        <dbReference type="ARBA" id="ARBA00022722"/>
    </source>
</evidence>
<keyword evidence="9" id="KW-1185">Reference proteome</keyword>
<comment type="cofactor">
    <cofactor evidence="1">
        <name>Mg(2+)</name>
        <dbReference type="ChEBI" id="CHEBI:18420"/>
    </cofactor>
</comment>
<dbReference type="GO" id="GO:0046872">
    <property type="term" value="F:metal ion binding"/>
    <property type="evidence" value="ECO:0007669"/>
    <property type="project" value="UniProtKB-KW"/>
</dbReference>
<proteinExistence type="inferred from homology"/>
<dbReference type="CDD" id="cd18744">
    <property type="entry name" value="PIN_VapC4-5_FitB-like"/>
    <property type="match status" value="1"/>
</dbReference>
<reference evidence="8 9" key="1">
    <citation type="journal article" date="2013" name="Nature">
        <title>Anaerobic oxidation of methane coupled to nitrate reduction in a novel archaeal lineage.</title>
        <authorList>
            <person name="Haroon M.F."/>
            <person name="Hu S."/>
            <person name="Shi Y."/>
            <person name="Imelfort M."/>
            <person name="Keller J."/>
            <person name="Hugenholtz P."/>
            <person name="Yuan Z."/>
            <person name="Tyson G.W."/>
        </authorList>
    </citation>
    <scope>NUCLEOTIDE SEQUENCE [LARGE SCALE GENOMIC DNA]</scope>
    <source>
        <strain evidence="8 9">ANME-2d</strain>
    </source>
</reference>
<protein>
    <submittedName>
        <fullName evidence="8">Putative nucleic acid-binding protein, contains PIN domain</fullName>
    </submittedName>
</protein>
<evidence type="ECO:0000313" key="8">
    <source>
        <dbReference type="EMBL" id="KCZ70966.1"/>
    </source>
</evidence>
<dbReference type="InterPro" id="IPR050556">
    <property type="entry name" value="Type_II_TA_system_RNase"/>
</dbReference>
<dbReference type="EMBL" id="JMIY01000007">
    <property type="protein sequence ID" value="KCZ70966.1"/>
    <property type="molecule type" value="Genomic_DNA"/>
</dbReference>
<keyword evidence="5" id="KW-0460">Magnesium</keyword>